<dbReference type="Proteomes" id="UP001057402">
    <property type="component" value="Chromosome 1"/>
</dbReference>
<gene>
    <name evidence="1" type="ORF">MLD38_001502</name>
</gene>
<reference evidence="2" key="1">
    <citation type="journal article" date="2023" name="Front. Plant Sci.">
        <title>Chromosomal-level genome assembly of Melastoma candidum provides insights into trichome evolution.</title>
        <authorList>
            <person name="Zhong Y."/>
            <person name="Wu W."/>
            <person name="Sun C."/>
            <person name="Zou P."/>
            <person name="Liu Y."/>
            <person name="Dai S."/>
            <person name="Zhou R."/>
        </authorList>
    </citation>
    <scope>NUCLEOTIDE SEQUENCE [LARGE SCALE GENOMIC DNA]</scope>
</reference>
<sequence length="251" mass="28846">MSSTCLAPFHHQRPLFFHGRLRLDWKFQSHSQGGDQLRRKPNVKASLPSSPSTYTSRISTDIPLYESPGIDSQASFDQYLEDKPRVFDAIFPDKRRSQRLSEDEWRIQMLPIQFLFLTVWPVIDMRLRCESTGRHYPPGIPHDVSKVLELGITRWELQGLDKVLEPSHFSLAVKGALYPDRRGPRSRLKGQLEMTISFVLPSVLALVPENVLQSVAESVLTRLVENMKFKVNGSLLADYSKFKNERSRLLV</sequence>
<dbReference type="EMBL" id="CM042880">
    <property type="protein sequence ID" value="KAI4389260.1"/>
    <property type="molecule type" value="Genomic_DNA"/>
</dbReference>
<evidence type="ECO:0000313" key="2">
    <source>
        <dbReference type="Proteomes" id="UP001057402"/>
    </source>
</evidence>
<organism evidence="1 2">
    <name type="scientific">Melastoma candidum</name>
    <dbReference type="NCBI Taxonomy" id="119954"/>
    <lineage>
        <taxon>Eukaryota</taxon>
        <taxon>Viridiplantae</taxon>
        <taxon>Streptophyta</taxon>
        <taxon>Embryophyta</taxon>
        <taxon>Tracheophyta</taxon>
        <taxon>Spermatophyta</taxon>
        <taxon>Magnoliopsida</taxon>
        <taxon>eudicotyledons</taxon>
        <taxon>Gunneridae</taxon>
        <taxon>Pentapetalae</taxon>
        <taxon>rosids</taxon>
        <taxon>malvids</taxon>
        <taxon>Myrtales</taxon>
        <taxon>Melastomataceae</taxon>
        <taxon>Melastomatoideae</taxon>
        <taxon>Melastomateae</taxon>
        <taxon>Melastoma</taxon>
    </lineage>
</organism>
<keyword evidence="2" id="KW-1185">Reference proteome</keyword>
<proteinExistence type="predicted"/>
<name>A0ACB9SDI3_9MYRT</name>
<comment type="caution">
    <text evidence="1">The sequence shown here is derived from an EMBL/GenBank/DDBJ whole genome shotgun (WGS) entry which is preliminary data.</text>
</comment>
<evidence type="ECO:0000313" key="1">
    <source>
        <dbReference type="EMBL" id="KAI4389260.1"/>
    </source>
</evidence>
<protein>
    <submittedName>
        <fullName evidence="1">Uncharacterized protein</fullName>
    </submittedName>
</protein>
<accession>A0ACB9SDI3</accession>